<dbReference type="PANTHER" id="PTHR11941:SF127">
    <property type="entry name" value="ENOYL-COA HYDRATASE ECHA18 (ENOYL HYDRASE) (UNSATURATED ACYL-COA HYDRATASE) (CROTONASE)-RELATED"/>
    <property type="match status" value="1"/>
</dbReference>
<sequence>MGEVTLGRDGSTAVVTLARPNKHNSMTEAMWDAVPEVFAAIAADPTLLSVVIHGAGDSFCAGSDITDLEGQAHAERPILAEEAIAACPLPVIAAIEGHCHGGGCELALAADIRVAGDQSTFSVPPARLGIVYPVSATQRMVDLMGPAVTKELLFTARRIDAERALAVGMVNELTPTGEALEHALAMAEAISRLSQLTVRASKEIVTGLVRRDLQAETAISWVRRAAEGPDLQEGIRAFAERRPPQFTWRA</sequence>
<comment type="similarity">
    <text evidence="1 2">Belongs to the enoyl-CoA hydratase/isomerase family.</text>
</comment>
<organism evidence="3 4">
    <name type="scientific">Tessaracoccus palaemonis</name>
    <dbReference type="NCBI Taxonomy" id="2829499"/>
    <lineage>
        <taxon>Bacteria</taxon>
        <taxon>Bacillati</taxon>
        <taxon>Actinomycetota</taxon>
        <taxon>Actinomycetes</taxon>
        <taxon>Propionibacteriales</taxon>
        <taxon>Propionibacteriaceae</taxon>
        <taxon>Tessaracoccus</taxon>
    </lineage>
</organism>
<accession>A0ABX8SFJ9</accession>
<dbReference type="InterPro" id="IPR001753">
    <property type="entry name" value="Enoyl-CoA_hydra/iso"/>
</dbReference>
<evidence type="ECO:0000313" key="3">
    <source>
        <dbReference type="EMBL" id="QXT62187.1"/>
    </source>
</evidence>
<dbReference type="PROSITE" id="PS00166">
    <property type="entry name" value="ENOYL_COA_HYDRATASE"/>
    <property type="match status" value="1"/>
</dbReference>
<dbReference type="RefSeq" id="WP_219080793.1">
    <property type="nucleotide sequence ID" value="NZ_CP079216.1"/>
</dbReference>
<dbReference type="EMBL" id="CP079216">
    <property type="protein sequence ID" value="QXT62187.1"/>
    <property type="molecule type" value="Genomic_DNA"/>
</dbReference>
<evidence type="ECO:0000256" key="2">
    <source>
        <dbReference type="RuleBase" id="RU003707"/>
    </source>
</evidence>
<dbReference type="InterPro" id="IPR018376">
    <property type="entry name" value="Enoyl-CoA_hyd/isom_CS"/>
</dbReference>
<evidence type="ECO:0000313" key="4">
    <source>
        <dbReference type="Proteomes" id="UP000824504"/>
    </source>
</evidence>
<protein>
    <submittedName>
        <fullName evidence="3">Enoyl-CoA hydratase/isomerase family protein</fullName>
    </submittedName>
</protein>
<reference evidence="3 4" key="1">
    <citation type="submission" date="2021-07" db="EMBL/GenBank/DDBJ databases">
        <title>complete genome sequencing of Tessaracoccus sp.J1M15.</title>
        <authorList>
            <person name="Bae J.-W."/>
            <person name="Kim D.-y."/>
        </authorList>
    </citation>
    <scope>NUCLEOTIDE SEQUENCE [LARGE SCALE GENOMIC DNA]</scope>
    <source>
        <strain evidence="3 4">J1M15</strain>
    </source>
</reference>
<dbReference type="CDD" id="cd06558">
    <property type="entry name" value="crotonase-like"/>
    <property type="match status" value="1"/>
</dbReference>
<dbReference type="Proteomes" id="UP000824504">
    <property type="component" value="Chromosome"/>
</dbReference>
<evidence type="ECO:0000256" key="1">
    <source>
        <dbReference type="ARBA" id="ARBA00005254"/>
    </source>
</evidence>
<keyword evidence="4" id="KW-1185">Reference proteome</keyword>
<name>A0ABX8SFJ9_9ACTN</name>
<dbReference type="PANTHER" id="PTHR11941">
    <property type="entry name" value="ENOYL-COA HYDRATASE-RELATED"/>
    <property type="match status" value="1"/>
</dbReference>
<dbReference type="Pfam" id="PF00378">
    <property type="entry name" value="ECH_1"/>
    <property type="match status" value="1"/>
</dbReference>
<proteinExistence type="inferred from homology"/>
<gene>
    <name evidence="3" type="ORF">KDB89_10475</name>
</gene>